<dbReference type="GO" id="GO:0005506">
    <property type="term" value="F:iron ion binding"/>
    <property type="evidence" value="ECO:0007669"/>
    <property type="project" value="InterPro"/>
</dbReference>
<dbReference type="Gene3D" id="1.10.630.10">
    <property type="entry name" value="Cytochrome P450"/>
    <property type="match status" value="1"/>
</dbReference>
<dbReference type="Proteomes" id="UP000789570">
    <property type="component" value="Unassembled WGS sequence"/>
</dbReference>
<dbReference type="InterPro" id="IPR036396">
    <property type="entry name" value="Cyt_P450_sf"/>
</dbReference>
<evidence type="ECO:0000256" key="4">
    <source>
        <dbReference type="ARBA" id="ARBA00022824"/>
    </source>
</evidence>
<dbReference type="OrthoDB" id="1470350at2759"/>
<keyword evidence="8" id="KW-0503">Monooxygenase</keyword>
<evidence type="ECO:0000256" key="5">
    <source>
        <dbReference type="ARBA" id="ARBA00023004"/>
    </source>
</evidence>
<dbReference type="InterPro" id="IPR050196">
    <property type="entry name" value="Cytochrome_P450_Monoox"/>
</dbReference>
<gene>
    <name evidence="9" type="ORF">FCALED_LOCUS17203</name>
</gene>
<dbReference type="PROSITE" id="PS00086">
    <property type="entry name" value="CYTOCHROME_P450"/>
    <property type="match status" value="1"/>
</dbReference>
<keyword evidence="4" id="KW-0256">Endoplasmic reticulum</keyword>
<keyword evidence="7 8" id="KW-0349">Heme</keyword>
<comment type="caution">
    <text evidence="9">The sequence shown here is derived from an EMBL/GenBank/DDBJ whole genome shotgun (WGS) entry which is preliminary data.</text>
</comment>
<dbReference type="InterPro" id="IPR017972">
    <property type="entry name" value="Cyt_P450_CS"/>
</dbReference>
<comment type="subcellular location">
    <subcellularLocation>
        <location evidence="1">Endoplasmic reticulum membrane</location>
    </subcellularLocation>
</comment>
<evidence type="ECO:0000313" key="9">
    <source>
        <dbReference type="EMBL" id="CAG8765529.1"/>
    </source>
</evidence>
<comment type="similarity">
    <text evidence="2 8">Belongs to the cytochrome P450 family.</text>
</comment>
<dbReference type="PRINTS" id="PR00385">
    <property type="entry name" value="P450"/>
</dbReference>
<feature type="non-terminal residue" evidence="9">
    <location>
        <position position="1"/>
    </location>
</feature>
<dbReference type="SUPFAM" id="SSF48264">
    <property type="entry name" value="Cytochrome P450"/>
    <property type="match status" value="1"/>
</dbReference>
<dbReference type="Pfam" id="PF00067">
    <property type="entry name" value="p450"/>
    <property type="match status" value="1"/>
</dbReference>
<evidence type="ECO:0000256" key="2">
    <source>
        <dbReference type="ARBA" id="ARBA00010617"/>
    </source>
</evidence>
<evidence type="ECO:0000256" key="6">
    <source>
        <dbReference type="ARBA" id="ARBA00023136"/>
    </source>
</evidence>
<evidence type="ECO:0000313" key="10">
    <source>
        <dbReference type="Proteomes" id="UP000789570"/>
    </source>
</evidence>
<reference evidence="9" key="1">
    <citation type="submission" date="2021-06" db="EMBL/GenBank/DDBJ databases">
        <authorList>
            <person name="Kallberg Y."/>
            <person name="Tangrot J."/>
            <person name="Rosling A."/>
        </authorList>
    </citation>
    <scope>NUCLEOTIDE SEQUENCE</scope>
    <source>
        <strain evidence="9">UK204</strain>
    </source>
</reference>
<keyword evidence="6" id="KW-0472">Membrane</keyword>
<name>A0A9N9NVW8_9GLOM</name>
<dbReference type="GO" id="GO:0005789">
    <property type="term" value="C:endoplasmic reticulum membrane"/>
    <property type="evidence" value="ECO:0007669"/>
    <property type="project" value="UniProtKB-SubCell"/>
</dbReference>
<dbReference type="InterPro" id="IPR002401">
    <property type="entry name" value="Cyt_P450_E_grp-I"/>
</dbReference>
<keyword evidence="8" id="KW-0560">Oxidoreductase</keyword>
<dbReference type="PANTHER" id="PTHR24291">
    <property type="entry name" value="CYTOCHROME P450 FAMILY 4"/>
    <property type="match status" value="1"/>
</dbReference>
<evidence type="ECO:0000256" key="8">
    <source>
        <dbReference type="RuleBase" id="RU000461"/>
    </source>
</evidence>
<keyword evidence="10" id="KW-1185">Reference proteome</keyword>
<dbReference type="PRINTS" id="PR00463">
    <property type="entry name" value="EP450I"/>
</dbReference>
<dbReference type="InterPro" id="IPR001128">
    <property type="entry name" value="Cyt_P450"/>
</dbReference>
<organism evidence="9 10">
    <name type="scientific">Funneliformis caledonium</name>
    <dbReference type="NCBI Taxonomy" id="1117310"/>
    <lineage>
        <taxon>Eukaryota</taxon>
        <taxon>Fungi</taxon>
        <taxon>Fungi incertae sedis</taxon>
        <taxon>Mucoromycota</taxon>
        <taxon>Glomeromycotina</taxon>
        <taxon>Glomeromycetes</taxon>
        <taxon>Glomerales</taxon>
        <taxon>Glomeraceae</taxon>
        <taxon>Funneliformis</taxon>
    </lineage>
</organism>
<feature type="non-terminal residue" evidence="9">
    <location>
        <position position="179"/>
    </location>
</feature>
<keyword evidence="3 7" id="KW-0479">Metal-binding</keyword>
<protein>
    <submittedName>
        <fullName evidence="9">1650_t:CDS:1</fullName>
    </submittedName>
</protein>
<dbReference type="GO" id="GO:0016705">
    <property type="term" value="F:oxidoreductase activity, acting on paired donors, with incorporation or reduction of molecular oxygen"/>
    <property type="evidence" value="ECO:0007669"/>
    <property type="project" value="InterPro"/>
</dbReference>
<dbReference type="PANTHER" id="PTHR24291:SF189">
    <property type="entry name" value="CYTOCHROME P450 4C3-RELATED"/>
    <property type="match status" value="1"/>
</dbReference>
<dbReference type="GO" id="GO:0004497">
    <property type="term" value="F:monooxygenase activity"/>
    <property type="evidence" value="ECO:0007669"/>
    <property type="project" value="UniProtKB-KW"/>
</dbReference>
<evidence type="ECO:0000256" key="1">
    <source>
        <dbReference type="ARBA" id="ARBA00004586"/>
    </source>
</evidence>
<comment type="cofactor">
    <cofactor evidence="7">
        <name>heme</name>
        <dbReference type="ChEBI" id="CHEBI:30413"/>
    </cofactor>
</comment>
<evidence type="ECO:0000256" key="3">
    <source>
        <dbReference type="ARBA" id="ARBA00022723"/>
    </source>
</evidence>
<keyword evidence="5 7" id="KW-0408">Iron</keyword>
<dbReference type="AlphaFoldDB" id="A0A9N9NVW8"/>
<dbReference type="EMBL" id="CAJVPQ010024805">
    <property type="protein sequence ID" value="CAG8765529.1"/>
    <property type="molecule type" value="Genomic_DNA"/>
</dbReference>
<proteinExistence type="inferred from homology"/>
<accession>A0A9N9NVW8</accession>
<feature type="binding site" description="axial binding residue" evidence="7">
    <location>
        <position position="133"/>
    </location>
    <ligand>
        <name>heme</name>
        <dbReference type="ChEBI" id="CHEBI:30413"/>
    </ligand>
    <ligandPart>
        <name>Fe</name>
        <dbReference type="ChEBI" id="CHEBI:18248"/>
    </ligandPart>
</feature>
<dbReference type="GO" id="GO:0020037">
    <property type="term" value="F:heme binding"/>
    <property type="evidence" value="ECO:0007669"/>
    <property type="project" value="InterPro"/>
</dbReference>
<sequence length="179" mass="20870">SSNLFILAFWMIHIHPEVKVRLLEEIKSIFGNLLNRRITNEDLDNLKYLDAVIKETNRIQPIVPVSGRDLSTSSDTIAGYKFDSRASFFINNLYIHRHEDYWREPNKFMPERFLNDKIVKNSYVPFGGGIRICPGKLSAMTQIKTLLILFLMKYNVELVDKETPLQRIYAGLNLYPCLM</sequence>
<evidence type="ECO:0000256" key="7">
    <source>
        <dbReference type="PIRSR" id="PIRSR602401-1"/>
    </source>
</evidence>